<keyword evidence="4" id="KW-0175">Coiled coil</keyword>
<evidence type="ECO:0000256" key="1">
    <source>
        <dbReference type="ARBA" id="ARBA00005901"/>
    </source>
</evidence>
<dbReference type="GO" id="GO:0033178">
    <property type="term" value="C:proton-transporting two-sector ATPase complex, catalytic domain"/>
    <property type="evidence" value="ECO:0007669"/>
    <property type="project" value="InterPro"/>
</dbReference>
<proteinExistence type="inferred from homology"/>
<dbReference type="GO" id="GO:0046961">
    <property type="term" value="F:proton-transporting ATPase activity, rotational mechanism"/>
    <property type="evidence" value="ECO:0007669"/>
    <property type="project" value="InterPro"/>
</dbReference>
<dbReference type="InterPro" id="IPR002842">
    <property type="entry name" value="ATPase_V1_Esu"/>
</dbReference>
<accession>A0A926HIF5</accession>
<name>A0A926HIF5_9FIRM</name>
<keyword evidence="6" id="KW-1185">Reference proteome</keyword>
<evidence type="ECO:0000256" key="3">
    <source>
        <dbReference type="ARBA" id="ARBA00023065"/>
    </source>
</evidence>
<dbReference type="AlphaFoldDB" id="A0A926HIF5"/>
<keyword evidence="3" id="KW-0406">Ion transport</keyword>
<evidence type="ECO:0008006" key="7">
    <source>
        <dbReference type="Google" id="ProtNLM"/>
    </source>
</evidence>
<dbReference type="Proteomes" id="UP000654279">
    <property type="component" value="Unassembled WGS sequence"/>
</dbReference>
<organism evidence="5 6">
    <name type="scientific">Luoshenia tenuis</name>
    <dbReference type="NCBI Taxonomy" id="2763654"/>
    <lineage>
        <taxon>Bacteria</taxon>
        <taxon>Bacillati</taxon>
        <taxon>Bacillota</taxon>
        <taxon>Clostridia</taxon>
        <taxon>Christensenellales</taxon>
        <taxon>Christensenellaceae</taxon>
        <taxon>Luoshenia</taxon>
    </lineage>
</organism>
<dbReference type="Gene3D" id="1.20.5.620">
    <property type="entry name" value="F1F0 ATP synthase subunit B, membrane domain"/>
    <property type="match status" value="1"/>
</dbReference>
<evidence type="ECO:0000313" key="6">
    <source>
        <dbReference type="Proteomes" id="UP000654279"/>
    </source>
</evidence>
<dbReference type="EMBL" id="JACRSO010000001">
    <property type="protein sequence ID" value="MBC8528722.1"/>
    <property type="molecule type" value="Genomic_DNA"/>
</dbReference>
<comment type="similarity">
    <text evidence="1">Belongs to the V-ATPase E subunit family.</text>
</comment>
<evidence type="ECO:0000313" key="5">
    <source>
        <dbReference type="EMBL" id="MBC8528722.1"/>
    </source>
</evidence>
<protein>
    <recommendedName>
        <fullName evidence="7">V-type proton ATPase subunit E</fullName>
    </recommendedName>
</protein>
<sequence length="195" mass="21473">MTGAEKIIEKILADARTDVQNTERELEERRAALEAQYEARAQQDGEKILEDARQDAQEGRRRQLSMAQLEGRKAILAVKQELIAQAWEGALQALCALPVEEYRALIGKMLLETATEGEHELLIAQTDADRLGQAFLDEYAGPLAAKGATVRAGGFAPIRGGFILRTGGMEINCALETLMRMARGKYDAQVAEILF</sequence>
<evidence type="ECO:0000256" key="2">
    <source>
        <dbReference type="ARBA" id="ARBA00022448"/>
    </source>
</evidence>
<gene>
    <name evidence="5" type="ORF">H8699_04620</name>
</gene>
<dbReference type="SUPFAM" id="SSF160527">
    <property type="entry name" value="V-type ATPase subunit E-like"/>
    <property type="match status" value="1"/>
</dbReference>
<dbReference type="RefSeq" id="WP_249284681.1">
    <property type="nucleotide sequence ID" value="NZ_JACRSO010000001.1"/>
</dbReference>
<reference evidence="5" key="1">
    <citation type="submission" date="2020-08" db="EMBL/GenBank/DDBJ databases">
        <title>Genome public.</title>
        <authorList>
            <person name="Liu C."/>
            <person name="Sun Q."/>
        </authorList>
    </citation>
    <scope>NUCLEOTIDE SEQUENCE</scope>
    <source>
        <strain evidence="5">NSJ-44</strain>
    </source>
</reference>
<feature type="coiled-coil region" evidence="4">
    <location>
        <begin position="12"/>
        <end position="43"/>
    </location>
</feature>
<comment type="caution">
    <text evidence="5">The sequence shown here is derived from an EMBL/GenBank/DDBJ whole genome shotgun (WGS) entry which is preliminary data.</text>
</comment>
<evidence type="ECO:0000256" key="4">
    <source>
        <dbReference type="SAM" id="Coils"/>
    </source>
</evidence>
<keyword evidence="2" id="KW-0813">Transport</keyword>
<dbReference type="Pfam" id="PF01991">
    <property type="entry name" value="vATP-synt_E"/>
    <property type="match status" value="1"/>
</dbReference>